<keyword evidence="8" id="KW-1185">Reference proteome</keyword>
<protein>
    <submittedName>
        <fullName evidence="7">Major facilitator superfamily MFS_1</fullName>
    </submittedName>
</protein>
<proteinExistence type="predicted"/>
<feature type="transmembrane region" description="Helical" evidence="5">
    <location>
        <begin position="260"/>
        <end position="281"/>
    </location>
</feature>
<dbReference type="STRING" id="318586.Pden_1030"/>
<evidence type="ECO:0000256" key="4">
    <source>
        <dbReference type="ARBA" id="ARBA00023136"/>
    </source>
</evidence>
<dbReference type="HOGENOM" id="CLU_035309_1_1_5"/>
<dbReference type="GO" id="GO:0016020">
    <property type="term" value="C:membrane"/>
    <property type="evidence" value="ECO:0007669"/>
    <property type="project" value="UniProtKB-SubCell"/>
</dbReference>
<dbReference type="InterPro" id="IPR011701">
    <property type="entry name" value="MFS"/>
</dbReference>
<dbReference type="eggNOG" id="COG0738">
    <property type="taxonomic scope" value="Bacteria"/>
</dbReference>
<dbReference type="AlphaFoldDB" id="A1B0U7"/>
<evidence type="ECO:0000259" key="6">
    <source>
        <dbReference type="PROSITE" id="PS50850"/>
    </source>
</evidence>
<accession>A1B0U7</accession>
<keyword evidence="2 5" id="KW-0812">Transmembrane</keyword>
<dbReference type="InterPro" id="IPR051788">
    <property type="entry name" value="MFS_Transporter"/>
</dbReference>
<gene>
    <name evidence="7" type="ordered locus">Pden_1030</name>
</gene>
<feature type="transmembrane region" description="Helical" evidence="5">
    <location>
        <begin position="221"/>
        <end position="240"/>
    </location>
</feature>
<dbReference type="Proteomes" id="UP000000361">
    <property type="component" value="Chromosome 1"/>
</dbReference>
<feature type="transmembrane region" description="Helical" evidence="5">
    <location>
        <begin position="62"/>
        <end position="84"/>
    </location>
</feature>
<feature type="transmembrane region" description="Helical" evidence="5">
    <location>
        <begin position="381"/>
        <end position="399"/>
    </location>
</feature>
<name>A1B0U7_PARDP</name>
<dbReference type="KEGG" id="pde:Pden_1030"/>
<dbReference type="PROSITE" id="PS50850">
    <property type="entry name" value="MFS"/>
    <property type="match status" value="1"/>
</dbReference>
<evidence type="ECO:0000256" key="2">
    <source>
        <dbReference type="ARBA" id="ARBA00022692"/>
    </source>
</evidence>
<feature type="transmembrane region" description="Helical" evidence="5">
    <location>
        <begin position="28"/>
        <end position="50"/>
    </location>
</feature>
<organism evidence="7 8">
    <name type="scientific">Paracoccus denitrificans (strain Pd 1222)</name>
    <dbReference type="NCBI Taxonomy" id="318586"/>
    <lineage>
        <taxon>Bacteria</taxon>
        <taxon>Pseudomonadati</taxon>
        <taxon>Pseudomonadota</taxon>
        <taxon>Alphaproteobacteria</taxon>
        <taxon>Rhodobacterales</taxon>
        <taxon>Paracoccaceae</taxon>
        <taxon>Paracoccus</taxon>
    </lineage>
</organism>
<feature type="transmembrane region" description="Helical" evidence="5">
    <location>
        <begin position="315"/>
        <end position="336"/>
    </location>
</feature>
<feature type="transmembrane region" description="Helical" evidence="5">
    <location>
        <begin position="288"/>
        <end position="309"/>
    </location>
</feature>
<sequence length="411" mass="42361">MLHPDSATGGDIMRDRFQIPPDIRRARIATTAVFFVNGMALALFFSNIALLKELIALSDARLGTALGLQGLGTVIFVVIGSLVATRFGTRATMLFGAVMLALALQMVGFATQYTGFLLAILALGASNSFIDVSMNAHASLVERQWRAEIMPSFHAAYNFGGFAGASLAAQLIRASGGAYSSLTVGGIAMVAVLMLGWVMLGNLKPAAETSQGGNRAITRHILRSPAIVILGVFVALALFVENAMNGWSGVYLCDVVKADPAAAANAFAAFQLALAIGRLLGSAAIRRFGAECVVVSGGLLAGAGVLLAVTVASHWAALIGFAAIGFGLANCTPMFFTRAAAAIPPAPALGIALVNTIGYIGYICGPLALGLVSEYQGLKTAFLLILGAMLIIALGCRLVTALKSSAQIAVP</sequence>
<evidence type="ECO:0000256" key="5">
    <source>
        <dbReference type="SAM" id="Phobius"/>
    </source>
</evidence>
<evidence type="ECO:0000256" key="3">
    <source>
        <dbReference type="ARBA" id="ARBA00022989"/>
    </source>
</evidence>
<dbReference type="Pfam" id="PF07690">
    <property type="entry name" value="MFS_1"/>
    <property type="match status" value="2"/>
</dbReference>
<evidence type="ECO:0000313" key="7">
    <source>
        <dbReference type="EMBL" id="ABL69141.1"/>
    </source>
</evidence>
<feature type="domain" description="Major facilitator superfamily (MFS) profile" evidence="6">
    <location>
        <begin position="26"/>
        <end position="405"/>
    </location>
</feature>
<dbReference type="EMBL" id="CP000489">
    <property type="protein sequence ID" value="ABL69141.1"/>
    <property type="molecule type" value="Genomic_DNA"/>
</dbReference>
<dbReference type="InterPro" id="IPR036259">
    <property type="entry name" value="MFS_trans_sf"/>
</dbReference>
<keyword evidence="3 5" id="KW-1133">Transmembrane helix</keyword>
<dbReference type="Gene3D" id="1.20.1250.20">
    <property type="entry name" value="MFS general substrate transporter like domains"/>
    <property type="match status" value="2"/>
</dbReference>
<dbReference type="InterPro" id="IPR020846">
    <property type="entry name" value="MFS_dom"/>
</dbReference>
<dbReference type="SUPFAM" id="SSF103473">
    <property type="entry name" value="MFS general substrate transporter"/>
    <property type="match status" value="1"/>
</dbReference>
<evidence type="ECO:0000256" key="1">
    <source>
        <dbReference type="ARBA" id="ARBA00004141"/>
    </source>
</evidence>
<feature type="transmembrane region" description="Helical" evidence="5">
    <location>
        <begin position="348"/>
        <end position="369"/>
    </location>
</feature>
<feature type="transmembrane region" description="Helical" evidence="5">
    <location>
        <begin position="178"/>
        <end position="200"/>
    </location>
</feature>
<dbReference type="GO" id="GO:0022857">
    <property type="term" value="F:transmembrane transporter activity"/>
    <property type="evidence" value="ECO:0007669"/>
    <property type="project" value="InterPro"/>
</dbReference>
<comment type="subcellular location">
    <subcellularLocation>
        <location evidence="1">Membrane</location>
        <topology evidence="1">Multi-pass membrane protein</topology>
    </subcellularLocation>
</comment>
<dbReference type="CDD" id="cd17393">
    <property type="entry name" value="MFS_MosC_like"/>
    <property type="match status" value="1"/>
</dbReference>
<keyword evidence="4 5" id="KW-0472">Membrane</keyword>
<dbReference type="PANTHER" id="PTHR23514">
    <property type="entry name" value="BYPASS OF STOP CODON PROTEIN 6"/>
    <property type="match status" value="1"/>
</dbReference>
<evidence type="ECO:0000313" key="8">
    <source>
        <dbReference type="Proteomes" id="UP000000361"/>
    </source>
</evidence>
<feature type="transmembrane region" description="Helical" evidence="5">
    <location>
        <begin position="91"/>
        <end position="110"/>
    </location>
</feature>
<dbReference type="PANTHER" id="PTHR23514:SF13">
    <property type="entry name" value="INNER MEMBRANE PROTEIN YBJJ"/>
    <property type="match status" value="1"/>
</dbReference>
<reference evidence="8" key="1">
    <citation type="submission" date="2006-12" db="EMBL/GenBank/DDBJ databases">
        <title>Complete sequence of chromosome 1 of Paracoccus denitrificans PD1222.</title>
        <authorList>
            <person name="Copeland A."/>
            <person name="Lucas S."/>
            <person name="Lapidus A."/>
            <person name="Barry K."/>
            <person name="Detter J.C."/>
            <person name="Glavina del Rio T."/>
            <person name="Hammon N."/>
            <person name="Israni S."/>
            <person name="Dalin E."/>
            <person name="Tice H."/>
            <person name="Pitluck S."/>
            <person name="Munk A.C."/>
            <person name="Brettin T."/>
            <person name="Bruce D."/>
            <person name="Han C."/>
            <person name="Tapia R."/>
            <person name="Gilna P."/>
            <person name="Schmutz J."/>
            <person name="Larimer F."/>
            <person name="Land M."/>
            <person name="Hauser L."/>
            <person name="Kyrpides N."/>
            <person name="Lykidis A."/>
            <person name="Spiro S."/>
            <person name="Richardson D.J."/>
            <person name="Moir J.W.B."/>
            <person name="Ferguson S.J."/>
            <person name="van Spanning R.J.M."/>
            <person name="Richardson P."/>
        </authorList>
    </citation>
    <scope>NUCLEOTIDE SEQUENCE [LARGE SCALE GENOMIC DNA]</scope>
    <source>
        <strain evidence="8">Pd 1222</strain>
    </source>
</reference>
<dbReference type="EnsemblBacteria" id="ABL69141">
    <property type="protein sequence ID" value="ABL69141"/>
    <property type="gene ID" value="Pden_1030"/>
</dbReference>